<evidence type="ECO:0000256" key="4">
    <source>
        <dbReference type="SAM" id="Phobius"/>
    </source>
</evidence>
<evidence type="ECO:0000313" key="5">
    <source>
        <dbReference type="EMBL" id="KQC29779.1"/>
    </source>
</evidence>
<dbReference type="AlphaFoldDB" id="A0A0N8WFV8"/>
<dbReference type="PATRIC" id="fig|1547436.3.peg.1578"/>
<dbReference type="Gene3D" id="3.40.30.10">
    <property type="entry name" value="Glutaredoxin"/>
    <property type="match status" value="1"/>
</dbReference>
<keyword evidence="3" id="KW-1015">Disulfide bond</keyword>
<dbReference type="CDD" id="cd02968">
    <property type="entry name" value="SCO"/>
    <property type="match status" value="1"/>
</dbReference>
<dbReference type="Pfam" id="PF02630">
    <property type="entry name" value="SCO1-SenC"/>
    <property type="match status" value="1"/>
</dbReference>
<feature type="transmembrane region" description="Helical" evidence="4">
    <location>
        <begin position="6"/>
        <end position="26"/>
    </location>
</feature>
<evidence type="ECO:0000256" key="2">
    <source>
        <dbReference type="PIRSR" id="PIRSR603782-1"/>
    </source>
</evidence>
<dbReference type="SUPFAM" id="SSF52833">
    <property type="entry name" value="Thioredoxin-like"/>
    <property type="match status" value="1"/>
</dbReference>
<keyword evidence="2" id="KW-0479">Metal-binding</keyword>
<protein>
    <submittedName>
        <fullName evidence="5">Electron transporter</fullName>
    </submittedName>
</protein>
<organism evidence="5 6">
    <name type="scientific">Flagellimonas eckloniae</name>
    <dbReference type="NCBI Taxonomy" id="346185"/>
    <lineage>
        <taxon>Bacteria</taxon>
        <taxon>Pseudomonadati</taxon>
        <taxon>Bacteroidota</taxon>
        <taxon>Flavobacteriia</taxon>
        <taxon>Flavobacteriales</taxon>
        <taxon>Flavobacteriaceae</taxon>
        <taxon>Flagellimonas</taxon>
    </lineage>
</organism>
<dbReference type="STRING" id="346185.AAY42_07670"/>
<dbReference type="PROSITE" id="PS51257">
    <property type="entry name" value="PROKAR_LIPOPROTEIN"/>
    <property type="match status" value="1"/>
</dbReference>
<feature type="disulfide bond" description="Redox-active" evidence="3">
    <location>
        <begin position="104"/>
        <end position="108"/>
    </location>
</feature>
<comment type="similarity">
    <text evidence="1">Belongs to the SCO1/2 family.</text>
</comment>
<dbReference type="GO" id="GO:0046872">
    <property type="term" value="F:metal ion binding"/>
    <property type="evidence" value="ECO:0007669"/>
    <property type="project" value="UniProtKB-KW"/>
</dbReference>
<feature type="binding site" evidence="2">
    <location>
        <position position="194"/>
    </location>
    <ligand>
        <name>Cu cation</name>
        <dbReference type="ChEBI" id="CHEBI:23378"/>
    </ligand>
</feature>
<dbReference type="PANTHER" id="PTHR12151">
    <property type="entry name" value="ELECTRON TRANSPORT PROTIN SCO1/SENC FAMILY MEMBER"/>
    <property type="match status" value="1"/>
</dbReference>
<proteinExistence type="inferred from homology"/>
<feature type="binding site" evidence="2">
    <location>
        <position position="108"/>
    </location>
    <ligand>
        <name>Cu cation</name>
        <dbReference type="ChEBI" id="CHEBI:23378"/>
    </ligand>
</feature>
<feature type="binding site" evidence="2">
    <location>
        <position position="104"/>
    </location>
    <ligand>
        <name>Cu cation</name>
        <dbReference type="ChEBI" id="CHEBI:23378"/>
    </ligand>
</feature>
<keyword evidence="4" id="KW-0472">Membrane</keyword>
<dbReference type="RefSeq" id="WP_055393897.1">
    <property type="nucleotide sequence ID" value="NZ_LCTZ01000002.1"/>
</dbReference>
<evidence type="ECO:0000256" key="1">
    <source>
        <dbReference type="ARBA" id="ARBA00010996"/>
    </source>
</evidence>
<keyword evidence="6" id="KW-1185">Reference proteome</keyword>
<accession>A0A0N8WFV8</accession>
<gene>
    <name evidence="5" type="ORF">AAY42_07670</name>
</gene>
<keyword evidence="4" id="KW-0812">Transmembrane</keyword>
<dbReference type="OrthoDB" id="9811998at2"/>
<keyword evidence="4" id="KW-1133">Transmembrane helix</keyword>
<keyword evidence="2" id="KW-0186">Copper</keyword>
<dbReference type="InterPro" id="IPR036249">
    <property type="entry name" value="Thioredoxin-like_sf"/>
</dbReference>
<dbReference type="PANTHER" id="PTHR12151:SF25">
    <property type="entry name" value="LINALOOL DEHYDRATASE_ISOMERASE DOMAIN-CONTAINING PROTEIN"/>
    <property type="match status" value="1"/>
</dbReference>
<dbReference type="InterPro" id="IPR003782">
    <property type="entry name" value="SCO1/SenC"/>
</dbReference>
<evidence type="ECO:0000313" key="6">
    <source>
        <dbReference type="Proteomes" id="UP000050827"/>
    </source>
</evidence>
<evidence type="ECO:0000256" key="3">
    <source>
        <dbReference type="PIRSR" id="PIRSR603782-2"/>
    </source>
</evidence>
<name>A0A0N8WFV8_9FLAO</name>
<dbReference type="Proteomes" id="UP000050827">
    <property type="component" value="Unassembled WGS sequence"/>
</dbReference>
<sequence>MKKLFIQKISGLTCFCLVMFIGFISCKKEIKKKSIKIVETSRVENLPYYDDESFTPKWIKPGSDEQKNFHKIPDFEFINQLGDTITKKTFDNKIYITDFFFTSCPGICPKMTSNMIKIQEEFRNDSEILLLSHSVTPSIDSVSVLKEYADGYGILDNKWHLVTGDKTEIYNLGRNHYFVENDLGEPKGVDDFLHTENFLLIDKNSHIRGIYNGLNRASMTQLIIDIKALKKEENGS</sequence>
<comment type="caution">
    <text evidence="5">The sequence shown here is derived from an EMBL/GenBank/DDBJ whole genome shotgun (WGS) entry which is preliminary data.</text>
</comment>
<reference evidence="5 6" key="1">
    <citation type="submission" date="2015-04" db="EMBL/GenBank/DDBJ databases">
        <title>Complete genome of flavobacterium.</title>
        <authorList>
            <person name="Kwon Y.M."/>
            <person name="Kim S.-J."/>
        </authorList>
    </citation>
    <scope>NUCLEOTIDE SEQUENCE [LARGE SCALE GENOMIC DNA]</scope>
    <source>
        <strain evidence="5 6">DK169</strain>
    </source>
</reference>
<dbReference type="EMBL" id="LCTZ01000002">
    <property type="protein sequence ID" value="KQC29779.1"/>
    <property type="molecule type" value="Genomic_DNA"/>
</dbReference>